<comment type="similarity">
    <text evidence="9 13">Belongs to the QueA family.</text>
</comment>
<evidence type="ECO:0000256" key="8">
    <source>
        <dbReference type="ARBA" id="ARBA00052751"/>
    </source>
</evidence>
<comment type="subcellular location">
    <subcellularLocation>
        <location evidence="1 13">Cytoplasm</location>
    </subcellularLocation>
</comment>
<keyword evidence="5 13" id="KW-0808">Transferase</keyword>
<protein>
    <recommendedName>
        <fullName evidence="11 13">S-adenosylmethionine:tRNA ribosyltransferase-isomerase</fullName>
        <ecNumber evidence="10 13">2.4.99.17</ecNumber>
    </recommendedName>
    <alternativeName>
        <fullName evidence="12 13">Queuosine biosynthesis protein QueA</fullName>
    </alternativeName>
</protein>
<sequence length="344" mass="39345">MDIYSLETYQYQLPPELVAQYPVQPRDHSRLLVVERETKKFRDRYFFALAEYLGEKHVLVLNETRVIPVRLRGIKETGAHVEILLLRKVGEDWQALVRPARRLKPGAVIQFTCGAKAEIIQELGFAGGRVIRFQGVSDWYGFLENEGEVPLPPYISRPPTEQDKETYQTVYAARPGSAAAPTAGLHFTEQLLTRLTQQGVEVVKLLLHVGLGTFRPVESPDIRQHRMHQEYYELGEQEAERLNDARAAGKRIVAVGTTVVRTLESAYEEKRGYVPRQGFTDCYIYPGYRFRAVDQLITNFHLPKSSLLMLVCAFAGIDLTLAAYRHAVENRYRFFSYGDAMYVI</sequence>
<evidence type="ECO:0000256" key="1">
    <source>
        <dbReference type="ARBA" id="ARBA00004496"/>
    </source>
</evidence>
<evidence type="ECO:0000256" key="11">
    <source>
        <dbReference type="ARBA" id="ARBA00069325"/>
    </source>
</evidence>
<comment type="catalytic activity">
    <reaction evidence="8 13">
        <text>7-aminomethyl-7-carbaguanosine(34) in tRNA + S-adenosyl-L-methionine = epoxyqueuosine(34) in tRNA + adenine + L-methionine + 2 H(+)</text>
        <dbReference type="Rhea" id="RHEA:32155"/>
        <dbReference type="Rhea" id="RHEA-COMP:10342"/>
        <dbReference type="Rhea" id="RHEA-COMP:18582"/>
        <dbReference type="ChEBI" id="CHEBI:15378"/>
        <dbReference type="ChEBI" id="CHEBI:16708"/>
        <dbReference type="ChEBI" id="CHEBI:57844"/>
        <dbReference type="ChEBI" id="CHEBI:59789"/>
        <dbReference type="ChEBI" id="CHEBI:82833"/>
        <dbReference type="ChEBI" id="CHEBI:194443"/>
        <dbReference type="EC" id="2.4.99.17"/>
    </reaction>
</comment>
<keyword evidence="14" id="KW-1133">Transmembrane helix</keyword>
<evidence type="ECO:0000256" key="12">
    <source>
        <dbReference type="ARBA" id="ARBA00076160"/>
    </source>
</evidence>
<dbReference type="InterPro" id="IPR042119">
    <property type="entry name" value="QueA_dom2"/>
</dbReference>
<evidence type="ECO:0000256" key="6">
    <source>
        <dbReference type="ARBA" id="ARBA00022691"/>
    </source>
</evidence>
<dbReference type="FunFam" id="3.40.1780.10:FF:000001">
    <property type="entry name" value="S-adenosylmethionine:tRNA ribosyltransferase-isomerase"/>
    <property type="match status" value="1"/>
</dbReference>
<keyword evidence="4 13" id="KW-0963">Cytoplasm</keyword>
<comment type="subunit">
    <text evidence="3 13">Monomer.</text>
</comment>
<organism evidence="15 16">
    <name type="scientific">Syntrophothermus lipocalidus (strain DSM 12680 / TGB-C1)</name>
    <dbReference type="NCBI Taxonomy" id="643648"/>
    <lineage>
        <taxon>Bacteria</taxon>
        <taxon>Bacillati</taxon>
        <taxon>Bacillota</taxon>
        <taxon>Clostridia</taxon>
        <taxon>Eubacteriales</taxon>
        <taxon>Syntrophomonadaceae</taxon>
        <taxon>Syntrophothermus</taxon>
    </lineage>
</organism>
<name>D7CLE3_SYNLT</name>
<dbReference type="InterPro" id="IPR003699">
    <property type="entry name" value="QueA"/>
</dbReference>
<dbReference type="EMBL" id="CP002048">
    <property type="protein sequence ID" value="ADI01528.1"/>
    <property type="molecule type" value="Genomic_DNA"/>
</dbReference>
<dbReference type="Pfam" id="PF02547">
    <property type="entry name" value="Queuosine_synth"/>
    <property type="match status" value="1"/>
</dbReference>
<dbReference type="NCBIfam" id="TIGR00113">
    <property type="entry name" value="queA"/>
    <property type="match status" value="1"/>
</dbReference>
<dbReference type="RefSeq" id="WP_013174930.1">
    <property type="nucleotide sequence ID" value="NC_014220.1"/>
</dbReference>
<accession>D7CLE3</accession>
<dbReference type="PANTHER" id="PTHR30307:SF0">
    <property type="entry name" value="S-ADENOSYLMETHIONINE:TRNA RIBOSYLTRANSFERASE-ISOMERASE"/>
    <property type="match status" value="1"/>
</dbReference>
<evidence type="ECO:0000256" key="4">
    <source>
        <dbReference type="ARBA" id="ARBA00022490"/>
    </source>
</evidence>
<keyword evidence="6 13" id="KW-0949">S-adenosyl-L-methionine</keyword>
<evidence type="ECO:0000313" key="15">
    <source>
        <dbReference type="EMBL" id="ADI01528.1"/>
    </source>
</evidence>
<dbReference type="HAMAP" id="MF_00113">
    <property type="entry name" value="QueA"/>
    <property type="match status" value="1"/>
</dbReference>
<dbReference type="Gene3D" id="3.40.1780.10">
    <property type="entry name" value="QueA-like"/>
    <property type="match status" value="1"/>
</dbReference>
<dbReference type="InterPro" id="IPR042118">
    <property type="entry name" value="QueA_dom1"/>
</dbReference>
<keyword evidence="14" id="KW-0472">Membrane</keyword>
<proteinExistence type="inferred from homology"/>
<evidence type="ECO:0000256" key="14">
    <source>
        <dbReference type="SAM" id="Phobius"/>
    </source>
</evidence>
<feature type="transmembrane region" description="Helical" evidence="14">
    <location>
        <begin position="306"/>
        <end position="324"/>
    </location>
</feature>
<dbReference type="GO" id="GO:0005737">
    <property type="term" value="C:cytoplasm"/>
    <property type="evidence" value="ECO:0007669"/>
    <property type="project" value="UniProtKB-SubCell"/>
</dbReference>
<dbReference type="STRING" id="643648.Slip_0748"/>
<dbReference type="InterPro" id="IPR036100">
    <property type="entry name" value="QueA_sf"/>
</dbReference>
<comment type="pathway">
    <text evidence="2 13">tRNA modification; tRNA-queuosine biosynthesis.</text>
</comment>
<evidence type="ECO:0000256" key="5">
    <source>
        <dbReference type="ARBA" id="ARBA00022679"/>
    </source>
</evidence>
<reference evidence="15 16" key="2">
    <citation type="journal article" date="2010" name="Stand. Genomic Sci.">
        <title>Complete genome sequence of Syntrophothermus lipocalidus type strain (TGB-C1).</title>
        <authorList>
            <person name="Djao O.D."/>
            <person name="Zhang X."/>
            <person name="Lucas S."/>
            <person name="Lapidus A."/>
            <person name="Del Rio T.G."/>
            <person name="Nolan M."/>
            <person name="Tice H."/>
            <person name="Cheng J.F."/>
            <person name="Han C."/>
            <person name="Tapia R."/>
            <person name="Goodwin L."/>
            <person name="Pitluck S."/>
            <person name="Liolios K."/>
            <person name="Ivanova N."/>
            <person name="Mavromatis K."/>
            <person name="Mikhailova N."/>
            <person name="Ovchinnikova G."/>
            <person name="Pati A."/>
            <person name="Brambilla E."/>
            <person name="Chen A."/>
            <person name="Palaniappan K."/>
            <person name="Land M."/>
            <person name="Hauser L."/>
            <person name="Chang Y.J."/>
            <person name="Jeffries C.D."/>
            <person name="Rohde M."/>
            <person name="Sikorski J."/>
            <person name="Spring S."/>
            <person name="Goker M."/>
            <person name="Detter J.C."/>
            <person name="Woyke T."/>
            <person name="Bristow J."/>
            <person name="Eisen J.A."/>
            <person name="Markowitz V."/>
            <person name="Hugenholtz P."/>
            <person name="Kyrpides N.C."/>
            <person name="Klenk H.P."/>
        </authorList>
    </citation>
    <scope>NUCLEOTIDE SEQUENCE [LARGE SCALE GENOMIC DNA]</scope>
    <source>
        <strain evidence="16">DSM 12680 / TGB-C1</strain>
    </source>
</reference>
<comment type="function">
    <text evidence="13">Transfers and isomerizes the ribose moiety from AdoMet to the 7-aminomethyl group of 7-deazaguanine (preQ1-tRNA) to give epoxyqueuosine (oQ-tRNA).</text>
</comment>
<keyword evidence="7 13" id="KW-0671">Queuosine biosynthesis</keyword>
<dbReference type="OrthoDB" id="9805933at2"/>
<dbReference type="UniPathway" id="UPA00392"/>
<reference evidence="16" key="1">
    <citation type="journal article" date="2010" name="Stand. Genomic Sci.">
        <title>Complete genome sequence of Syntrophothermus lipocalidus type strain (TGB-C1T).</title>
        <authorList>
            <consortium name="US DOE Joint Genome Institute (JGI-PGF)"/>
            <person name="Djao O."/>
            <person name="Zhang X."/>
            <person name="Lucas S."/>
            <person name="Lapidus A."/>
            <person name="Glavina Del Rio T."/>
            <person name="Nolan M."/>
            <person name="Tice H."/>
            <person name="Cheng J."/>
            <person name="Han C."/>
            <person name="Tapia R."/>
            <person name="Goodwin L."/>
            <person name="Pitluck S."/>
            <person name="Liolios K."/>
            <person name="Ivanova N."/>
            <person name="Mavromatis K."/>
            <person name="Mikhailova N."/>
            <person name="Ovchinnikova G."/>
            <person name="Pati A."/>
            <person name="Brambilla E."/>
            <person name="Chen A."/>
            <person name="Palaniappan K."/>
            <person name="Land M."/>
            <person name="Hauser L."/>
            <person name="Chang Y."/>
            <person name="Jeffries C."/>
            <person name="Rohde M."/>
            <person name="Sikorski J."/>
            <person name="Spring S."/>
            <person name="Goker M."/>
            <person name="Detter J."/>
            <person name="Woyke T."/>
            <person name="Bristow J."/>
            <person name="Eisen J."/>
            <person name="Markowitz V."/>
            <person name="Hugenholtz P."/>
            <person name="Kyrpides N."/>
            <person name="Klenk H."/>
        </authorList>
    </citation>
    <scope>NUCLEOTIDE SEQUENCE [LARGE SCALE GENOMIC DNA]</scope>
    <source>
        <strain evidence="16">DSM 12680 / TGB-C1</strain>
    </source>
</reference>
<dbReference type="HOGENOM" id="CLU_039110_1_0_9"/>
<keyword evidence="16" id="KW-1185">Reference proteome</keyword>
<dbReference type="GO" id="GO:0051075">
    <property type="term" value="F:S-adenosylmethionine:tRNA ribosyltransferase-isomerase activity"/>
    <property type="evidence" value="ECO:0007669"/>
    <property type="project" value="UniProtKB-EC"/>
</dbReference>
<dbReference type="KEGG" id="slp:Slip_0748"/>
<evidence type="ECO:0000256" key="3">
    <source>
        <dbReference type="ARBA" id="ARBA00011245"/>
    </source>
</evidence>
<dbReference type="GO" id="GO:0008616">
    <property type="term" value="P:tRNA queuosine(34) biosynthetic process"/>
    <property type="evidence" value="ECO:0007669"/>
    <property type="project" value="UniProtKB-UniRule"/>
</dbReference>
<evidence type="ECO:0000313" key="16">
    <source>
        <dbReference type="Proteomes" id="UP000000378"/>
    </source>
</evidence>
<gene>
    <name evidence="13" type="primary">queA</name>
    <name evidence="15" type="ordered locus">Slip_0748</name>
</gene>
<evidence type="ECO:0000256" key="9">
    <source>
        <dbReference type="ARBA" id="ARBA00061210"/>
    </source>
</evidence>
<evidence type="ECO:0000256" key="10">
    <source>
        <dbReference type="ARBA" id="ARBA00066503"/>
    </source>
</evidence>
<dbReference type="Gene3D" id="2.40.10.240">
    <property type="entry name" value="QueA-like"/>
    <property type="match status" value="1"/>
</dbReference>
<evidence type="ECO:0000256" key="13">
    <source>
        <dbReference type="HAMAP-Rule" id="MF_00113"/>
    </source>
</evidence>
<dbReference type="SUPFAM" id="SSF111337">
    <property type="entry name" value="QueA-like"/>
    <property type="match status" value="1"/>
</dbReference>
<dbReference type="AlphaFoldDB" id="D7CLE3"/>
<dbReference type="Proteomes" id="UP000000378">
    <property type="component" value="Chromosome"/>
</dbReference>
<dbReference type="PANTHER" id="PTHR30307">
    <property type="entry name" value="S-ADENOSYLMETHIONINE:TRNA RIBOSYLTRANSFERASE-ISOMERASE"/>
    <property type="match status" value="1"/>
</dbReference>
<dbReference type="eggNOG" id="COG0809">
    <property type="taxonomic scope" value="Bacteria"/>
</dbReference>
<dbReference type="NCBIfam" id="NF001140">
    <property type="entry name" value="PRK00147.1"/>
    <property type="match status" value="1"/>
</dbReference>
<evidence type="ECO:0000256" key="7">
    <source>
        <dbReference type="ARBA" id="ARBA00022785"/>
    </source>
</evidence>
<keyword evidence="14" id="KW-0812">Transmembrane</keyword>
<evidence type="ECO:0000256" key="2">
    <source>
        <dbReference type="ARBA" id="ARBA00004691"/>
    </source>
</evidence>
<dbReference type="FunFam" id="2.40.10.240:FF:000002">
    <property type="entry name" value="S-adenosylmethionine:tRNA ribosyltransferase-isomerase"/>
    <property type="match status" value="1"/>
</dbReference>
<dbReference type="EC" id="2.4.99.17" evidence="10 13"/>